<dbReference type="SMART" id="SM00448">
    <property type="entry name" value="REC"/>
    <property type="match status" value="1"/>
</dbReference>
<dbReference type="Gene3D" id="3.40.50.2300">
    <property type="match status" value="1"/>
</dbReference>
<dbReference type="EMBL" id="FSRA01000001">
    <property type="protein sequence ID" value="SIN78846.1"/>
    <property type="molecule type" value="Genomic_DNA"/>
</dbReference>
<dbReference type="InterPro" id="IPR007492">
    <property type="entry name" value="LytTR_DNA-bd_dom"/>
</dbReference>
<evidence type="ECO:0000259" key="2">
    <source>
        <dbReference type="PROSITE" id="PS50110"/>
    </source>
</evidence>
<dbReference type="SMART" id="SM00850">
    <property type="entry name" value="LytTR"/>
    <property type="match status" value="1"/>
</dbReference>
<dbReference type="Pfam" id="PF04397">
    <property type="entry name" value="LytTR"/>
    <property type="match status" value="1"/>
</dbReference>
<dbReference type="InterPro" id="IPR011006">
    <property type="entry name" value="CheY-like_superfamily"/>
</dbReference>
<dbReference type="RefSeq" id="WP_200798227.1">
    <property type="nucleotide sequence ID" value="NZ_FSRA01000001.1"/>
</dbReference>
<dbReference type="AlphaFoldDB" id="A0A1N6E767"/>
<dbReference type="Pfam" id="PF00072">
    <property type="entry name" value="Response_reg"/>
    <property type="match status" value="1"/>
</dbReference>
<dbReference type="PROSITE" id="PS50930">
    <property type="entry name" value="HTH_LYTTR"/>
    <property type="match status" value="1"/>
</dbReference>
<dbReference type="InterPro" id="IPR046947">
    <property type="entry name" value="LytR-like"/>
</dbReference>
<gene>
    <name evidence="4" type="ORF">SAMN04488055_1356</name>
</gene>
<dbReference type="GO" id="GO:0000156">
    <property type="term" value="F:phosphorelay response regulator activity"/>
    <property type="evidence" value="ECO:0007669"/>
    <property type="project" value="InterPro"/>
</dbReference>
<dbReference type="PANTHER" id="PTHR37299">
    <property type="entry name" value="TRANSCRIPTIONAL REGULATOR-RELATED"/>
    <property type="match status" value="1"/>
</dbReference>
<evidence type="ECO:0000313" key="5">
    <source>
        <dbReference type="Proteomes" id="UP000185003"/>
    </source>
</evidence>
<accession>A0A1N6E767</accession>
<reference evidence="4 5" key="1">
    <citation type="submission" date="2016-11" db="EMBL/GenBank/DDBJ databases">
        <authorList>
            <person name="Jaros S."/>
            <person name="Januszkiewicz K."/>
            <person name="Wedrychowicz H."/>
        </authorList>
    </citation>
    <scope>NUCLEOTIDE SEQUENCE [LARGE SCALE GENOMIC DNA]</scope>
    <source>
        <strain evidence="4 5">DSM 24787</strain>
    </source>
</reference>
<organism evidence="4 5">
    <name type="scientific">Chitinophaga niabensis</name>
    <dbReference type="NCBI Taxonomy" id="536979"/>
    <lineage>
        <taxon>Bacteria</taxon>
        <taxon>Pseudomonadati</taxon>
        <taxon>Bacteroidota</taxon>
        <taxon>Chitinophagia</taxon>
        <taxon>Chitinophagales</taxon>
        <taxon>Chitinophagaceae</taxon>
        <taxon>Chitinophaga</taxon>
    </lineage>
</organism>
<dbReference type="SUPFAM" id="SSF52172">
    <property type="entry name" value="CheY-like"/>
    <property type="match status" value="1"/>
</dbReference>
<evidence type="ECO:0000256" key="1">
    <source>
        <dbReference type="PROSITE-ProRule" id="PRU00169"/>
    </source>
</evidence>
<dbReference type="Gene3D" id="2.40.50.1020">
    <property type="entry name" value="LytTr DNA-binding domain"/>
    <property type="match status" value="1"/>
</dbReference>
<feature type="domain" description="Response regulatory" evidence="2">
    <location>
        <begin position="3"/>
        <end position="114"/>
    </location>
</feature>
<feature type="domain" description="HTH LytTR-type" evidence="3">
    <location>
        <begin position="133"/>
        <end position="237"/>
    </location>
</feature>
<dbReference type="STRING" id="536979.SAMN04488055_1356"/>
<sequence>MIEAVIVDDERLARKDLRTVLQQFPFITITGEASNVAEALQLIERTLPQLIFLDIEMPEANGFTLLEQLKTVPEVIFTTAYDAYAIKAFEVNALDYLLKPVTVKRLAESLERLQEVTRPTVPTTQYPDLREKIFVKDGERCWFVPLGDIRLLESTGSYTRICFGKHAPLLARSLQSLESRLNPQHFFRASRKHIVNLEHVLHITALNQYLLQLELTDGTKIPVSRRQSILFRELRGI</sequence>
<dbReference type="PANTHER" id="PTHR37299:SF1">
    <property type="entry name" value="STAGE 0 SPORULATION PROTEIN A HOMOLOG"/>
    <property type="match status" value="1"/>
</dbReference>
<proteinExistence type="predicted"/>
<protein>
    <submittedName>
        <fullName evidence="4">Two component transcriptional regulator, LytTR family</fullName>
    </submittedName>
</protein>
<name>A0A1N6E767_9BACT</name>
<dbReference type="InterPro" id="IPR001789">
    <property type="entry name" value="Sig_transdc_resp-reg_receiver"/>
</dbReference>
<dbReference type="GO" id="GO:0003677">
    <property type="term" value="F:DNA binding"/>
    <property type="evidence" value="ECO:0007669"/>
    <property type="project" value="InterPro"/>
</dbReference>
<feature type="modified residue" description="4-aspartylphosphate" evidence="1">
    <location>
        <position position="54"/>
    </location>
</feature>
<dbReference type="PROSITE" id="PS50110">
    <property type="entry name" value="RESPONSE_REGULATORY"/>
    <property type="match status" value="1"/>
</dbReference>
<dbReference type="Proteomes" id="UP000185003">
    <property type="component" value="Unassembled WGS sequence"/>
</dbReference>
<keyword evidence="1" id="KW-0597">Phosphoprotein</keyword>
<evidence type="ECO:0000313" key="4">
    <source>
        <dbReference type="EMBL" id="SIN78846.1"/>
    </source>
</evidence>
<keyword evidence="5" id="KW-1185">Reference proteome</keyword>
<evidence type="ECO:0000259" key="3">
    <source>
        <dbReference type="PROSITE" id="PS50930"/>
    </source>
</evidence>